<dbReference type="EMBL" id="BAABWU010000020">
    <property type="protein sequence ID" value="GAA6198308.1"/>
    <property type="molecule type" value="Genomic_DNA"/>
</dbReference>
<keyword evidence="1" id="KW-0805">Transcription regulation</keyword>
<evidence type="ECO:0000256" key="2">
    <source>
        <dbReference type="ARBA" id="ARBA00023125"/>
    </source>
</evidence>
<gene>
    <name evidence="5" type="ORF">NBRC116598_37530</name>
</gene>
<proteinExistence type="predicted"/>
<dbReference type="Gene3D" id="1.10.10.10">
    <property type="entry name" value="Winged helix-like DNA-binding domain superfamily/Winged helix DNA-binding domain"/>
    <property type="match status" value="1"/>
</dbReference>
<protein>
    <submittedName>
        <fullName evidence="5">MarR family winged helix-turn-helix transcriptional regulator</fullName>
    </submittedName>
</protein>
<dbReference type="InterPro" id="IPR036390">
    <property type="entry name" value="WH_DNA-bd_sf"/>
</dbReference>
<dbReference type="PROSITE" id="PS50995">
    <property type="entry name" value="HTH_MARR_2"/>
    <property type="match status" value="1"/>
</dbReference>
<dbReference type="Proteomes" id="UP001441944">
    <property type="component" value="Unassembled WGS sequence"/>
</dbReference>
<sequence length="160" mass="17509">MSVKLRVFHQLQVAHNALFRAADQRTRQSVGLTTSQIAVLFVLSQSDAQPISEIAKRLSMGKSSLTGLVDRMADRGLVARIASTSDRRVINVHLAQNGAKMLAHVKEETSHFNAALLAPFNDKEQLVIQRFLTHLVDHADEIINPVSPPGGDDHDAIDTA</sequence>
<dbReference type="SUPFAM" id="SSF46785">
    <property type="entry name" value="Winged helix' DNA-binding domain"/>
    <property type="match status" value="1"/>
</dbReference>
<keyword evidence="3" id="KW-0804">Transcription</keyword>
<dbReference type="InterPro" id="IPR036388">
    <property type="entry name" value="WH-like_DNA-bd_sf"/>
</dbReference>
<evidence type="ECO:0000313" key="6">
    <source>
        <dbReference type="Proteomes" id="UP001441944"/>
    </source>
</evidence>
<dbReference type="InterPro" id="IPR000835">
    <property type="entry name" value="HTH_MarR-typ"/>
</dbReference>
<dbReference type="RefSeq" id="WP_353402130.1">
    <property type="nucleotide sequence ID" value="NZ_BAABWU010000020.1"/>
</dbReference>
<evidence type="ECO:0000256" key="3">
    <source>
        <dbReference type="ARBA" id="ARBA00023163"/>
    </source>
</evidence>
<evidence type="ECO:0000313" key="5">
    <source>
        <dbReference type="EMBL" id="GAA6198308.1"/>
    </source>
</evidence>
<dbReference type="Pfam" id="PF01047">
    <property type="entry name" value="MarR"/>
    <property type="match status" value="1"/>
</dbReference>
<keyword evidence="2" id="KW-0238">DNA-binding</keyword>
<comment type="caution">
    <text evidence="5">The sequence shown here is derived from an EMBL/GenBank/DDBJ whole genome shotgun (WGS) entry which is preliminary data.</text>
</comment>
<feature type="domain" description="HTH marR-type" evidence="4">
    <location>
        <begin position="4"/>
        <end position="137"/>
    </location>
</feature>
<keyword evidence="6" id="KW-1185">Reference proteome</keyword>
<accession>A0ABQ0AR31</accession>
<dbReference type="SMART" id="SM00347">
    <property type="entry name" value="HTH_MARR"/>
    <property type="match status" value="1"/>
</dbReference>
<dbReference type="PRINTS" id="PR00598">
    <property type="entry name" value="HTHMARR"/>
</dbReference>
<dbReference type="PANTHER" id="PTHR42756:SF1">
    <property type="entry name" value="TRANSCRIPTIONAL REPRESSOR OF EMRAB OPERON"/>
    <property type="match status" value="1"/>
</dbReference>
<name>A0ABQ0AR31_9RHOB</name>
<dbReference type="PANTHER" id="PTHR42756">
    <property type="entry name" value="TRANSCRIPTIONAL REGULATOR, MARR"/>
    <property type="match status" value="1"/>
</dbReference>
<evidence type="ECO:0000256" key="1">
    <source>
        <dbReference type="ARBA" id="ARBA00023015"/>
    </source>
</evidence>
<organism evidence="5 6">
    <name type="scientific">Pseudophaeobacter arcticus</name>
    <dbReference type="NCBI Taxonomy" id="385492"/>
    <lineage>
        <taxon>Bacteria</taxon>
        <taxon>Pseudomonadati</taxon>
        <taxon>Pseudomonadota</taxon>
        <taxon>Alphaproteobacteria</taxon>
        <taxon>Rhodobacterales</taxon>
        <taxon>Paracoccaceae</taxon>
        <taxon>Pseudophaeobacter</taxon>
    </lineage>
</organism>
<evidence type="ECO:0000259" key="4">
    <source>
        <dbReference type="PROSITE" id="PS50995"/>
    </source>
</evidence>
<reference evidence="5 6" key="1">
    <citation type="submission" date="2024-04" db="EMBL/GenBank/DDBJ databases">
        <title>Draft genome sequence of Pseudophaeobacter arcticus NBRC 116598.</title>
        <authorList>
            <person name="Miyakawa T."/>
            <person name="Kusuya Y."/>
            <person name="Miura T."/>
        </authorList>
    </citation>
    <scope>NUCLEOTIDE SEQUENCE [LARGE SCALE GENOMIC DNA]</scope>
    <source>
        <strain evidence="5 6">SU-CL00105</strain>
    </source>
</reference>